<evidence type="ECO:0000313" key="2">
    <source>
        <dbReference type="EMBL" id="MDM5270585.1"/>
    </source>
</evidence>
<dbReference type="NCBIfam" id="NF006601">
    <property type="entry name" value="PRK09145.1"/>
    <property type="match status" value="1"/>
</dbReference>
<dbReference type="SMART" id="SM00479">
    <property type="entry name" value="EXOIII"/>
    <property type="match status" value="1"/>
</dbReference>
<keyword evidence="2" id="KW-0378">Hydrolase</keyword>
<keyword evidence="2" id="KW-0540">Nuclease</keyword>
<feature type="domain" description="Exonuclease" evidence="1">
    <location>
        <begin position="30"/>
        <end position="203"/>
    </location>
</feature>
<evidence type="ECO:0000313" key="3">
    <source>
        <dbReference type="Proteomes" id="UP001169069"/>
    </source>
</evidence>
<gene>
    <name evidence="2" type="ORF">PGH07_00140</name>
</gene>
<organism evidence="2 3">
    <name type="scientific">Sulfurovum zhangzhouensis</name>
    <dbReference type="NCBI Taxonomy" id="3019067"/>
    <lineage>
        <taxon>Bacteria</taxon>
        <taxon>Pseudomonadati</taxon>
        <taxon>Campylobacterota</taxon>
        <taxon>Epsilonproteobacteria</taxon>
        <taxon>Campylobacterales</taxon>
        <taxon>Sulfurovaceae</taxon>
        <taxon>Sulfurovum</taxon>
    </lineage>
</organism>
<proteinExistence type="predicted"/>
<dbReference type="CDD" id="cd06127">
    <property type="entry name" value="DEDDh"/>
    <property type="match status" value="1"/>
</dbReference>
<name>A0ABT7QUR0_9BACT</name>
<dbReference type="PANTHER" id="PTHR30231">
    <property type="entry name" value="DNA POLYMERASE III SUBUNIT EPSILON"/>
    <property type="match status" value="1"/>
</dbReference>
<keyword evidence="3" id="KW-1185">Reference proteome</keyword>
<reference evidence="2" key="1">
    <citation type="submission" date="2023-01" db="EMBL/GenBank/DDBJ databases">
        <title>Sulfurovum sp. zt1-1 genome assembly.</title>
        <authorList>
            <person name="Wang J."/>
        </authorList>
    </citation>
    <scope>NUCLEOTIDE SEQUENCE</scope>
    <source>
        <strain evidence="2">Zt1-1</strain>
    </source>
</reference>
<dbReference type="InterPro" id="IPR012337">
    <property type="entry name" value="RNaseH-like_sf"/>
</dbReference>
<sequence length="203" mass="23534">MFKSLINNWNKKKLSDDRFTFLFDEGNDDEIVVFDCETTGLDPKQDDIISIGAVKIKNNKIFLNDALHLYIKQEKEIDHKSITIHQIRNCDLDGAIPLREAIERFLYFIGNKTLAGYYLEFDVAMINKYTKEMLGITLPNSQVEISSIYYNKKIQTIPQGNIDLRFNTILKELSLPRLHAHDALNDAVMTAMMYLKLKNIKKL</sequence>
<dbReference type="Pfam" id="PF00929">
    <property type="entry name" value="RNase_T"/>
    <property type="match status" value="1"/>
</dbReference>
<accession>A0ABT7QUR0</accession>
<keyword evidence="2" id="KW-0269">Exonuclease</keyword>
<dbReference type="EMBL" id="JAQIBD010000001">
    <property type="protein sequence ID" value="MDM5270585.1"/>
    <property type="molecule type" value="Genomic_DNA"/>
</dbReference>
<dbReference type="GO" id="GO:0004527">
    <property type="term" value="F:exonuclease activity"/>
    <property type="evidence" value="ECO:0007669"/>
    <property type="project" value="UniProtKB-KW"/>
</dbReference>
<protein>
    <submittedName>
        <fullName evidence="2">3'-5' exonuclease</fullName>
    </submittedName>
</protein>
<dbReference type="RefSeq" id="WP_289411863.1">
    <property type="nucleotide sequence ID" value="NZ_JAQIBD010000001.1"/>
</dbReference>
<dbReference type="InterPro" id="IPR036397">
    <property type="entry name" value="RNaseH_sf"/>
</dbReference>
<dbReference type="PANTHER" id="PTHR30231:SF7">
    <property type="entry name" value="BLR4117 PROTEIN"/>
    <property type="match status" value="1"/>
</dbReference>
<comment type="caution">
    <text evidence="2">The sequence shown here is derived from an EMBL/GenBank/DDBJ whole genome shotgun (WGS) entry which is preliminary data.</text>
</comment>
<evidence type="ECO:0000259" key="1">
    <source>
        <dbReference type="SMART" id="SM00479"/>
    </source>
</evidence>
<dbReference type="Proteomes" id="UP001169069">
    <property type="component" value="Unassembled WGS sequence"/>
</dbReference>
<dbReference type="SUPFAM" id="SSF53098">
    <property type="entry name" value="Ribonuclease H-like"/>
    <property type="match status" value="1"/>
</dbReference>
<dbReference type="InterPro" id="IPR013520">
    <property type="entry name" value="Ribonucl_H"/>
</dbReference>
<dbReference type="Gene3D" id="3.30.420.10">
    <property type="entry name" value="Ribonuclease H-like superfamily/Ribonuclease H"/>
    <property type="match status" value="1"/>
</dbReference>